<dbReference type="EMBL" id="LR214971">
    <property type="protein sequence ID" value="VEU61760.1"/>
    <property type="molecule type" value="Genomic_DNA"/>
</dbReference>
<sequence length="72" mass="8148">MKKINLNFITSENQLANLKKSNLSTKKDLFGKSNKILPLDKNSMLDFITNTTINTNACNVNLTGKRSKQNYI</sequence>
<protein>
    <submittedName>
        <fullName evidence="1">Uncharacterized protein</fullName>
    </submittedName>
</protein>
<evidence type="ECO:0000313" key="2">
    <source>
        <dbReference type="Proteomes" id="UP000289629"/>
    </source>
</evidence>
<evidence type="ECO:0000313" key="1">
    <source>
        <dbReference type="EMBL" id="VEU61760.1"/>
    </source>
</evidence>
<organism evidence="1 2">
    <name type="scientific">Mesomycoplasma dispar</name>
    <dbReference type="NCBI Taxonomy" id="86660"/>
    <lineage>
        <taxon>Bacteria</taxon>
        <taxon>Bacillati</taxon>
        <taxon>Mycoplasmatota</taxon>
        <taxon>Mycoplasmoidales</taxon>
        <taxon>Metamycoplasmataceae</taxon>
        <taxon>Mesomycoplasma</taxon>
    </lineage>
</organism>
<proteinExistence type="predicted"/>
<dbReference type="Proteomes" id="UP000289629">
    <property type="component" value="Chromosome"/>
</dbReference>
<reference evidence="1 2" key="1">
    <citation type="submission" date="2019-01" db="EMBL/GenBank/DDBJ databases">
        <authorList>
            <consortium name="Pathogen Informatics"/>
        </authorList>
    </citation>
    <scope>NUCLEOTIDE SEQUENCE [LARGE SCALE GENOMIC DNA]</scope>
    <source>
        <strain evidence="1 2">NCTC10125</strain>
    </source>
</reference>
<dbReference type="AlphaFoldDB" id="A0AAJ5NMH6"/>
<accession>A0AAJ5NMH6</accession>
<dbReference type="RefSeq" id="WP_129640141.1">
    <property type="nucleotide sequence ID" value="NZ_LR214971.1"/>
</dbReference>
<gene>
    <name evidence="1" type="ORF">NCTC10125_00375</name>
</gene>
<name>A0AAJ5NMH6_9BACT</name>